<evidence type="ECO:0000313" key="2">
    <source>
        <dbReference type="Proteomes" id="UP001189429"/>
    </source>
</evidence>
<evidence type="ECO:0000313" key="1">
    <source>
        <dbReference type="EMBL" id="CAK0801434.1"/>
    </source>
</evidence>
<reference evidence="1" key="1">
    <citation type="submission" date="2023-10" db="EMBL/GenBank/DDBJ databases">
        <authorList>
            <person name="Chen Y."/>
            <person name="Shah S."/>
            <person name="Dougan E. K."/>
            <person name="Thang M."/>
            <person name="Chan C."/>
        </authorList>
    </citation>
    <scope>NUCLEOTIDE SEQUENCE [LARGE SCALE GENOMIC DNA]</scope>
</reference>
<name>A0ABN9QA44_9DINO</name>
<sequence>PLVEACSSGLVDALADAPAQPPDDPAALEVLVRCRLGLAVVAALEALLRRAVVEEASGAVVVDRLAVWRLHEARALCLVQQLHDAVGRLPLQAAPWLQRARECFAQLRGHLASRGLAWDPDAPRLKRALLPLTDSLTAGGLRPPLTDGPEFFLERLVGALAAGRPGPAPCAAAAGLPELAGLLACSLIRRRRAPPGPALRGEASSAASV</sequence>
<keyword evidence="2" id="KW-1185">Reference proteome</keyword>
<proteinExistence type="predicted"/>
<dbReference type="EMBL" id="CAUYUJ010002581">
    <property type="protein sequence ID" value="CAK0801434.1"/>
    <property type="molecule type" value="Genomic_DNA"/>
</dbReference>
<gene>
    <name evidence="1" type="ORF">PCOR1329_LOCUS9304</name>
</gene>
<accession>A0ABN9QA44</accession>
<feature type="non-terminal residue" evidence="1">
    <location>
        <position position="209"/>
    </location>
</feature>
<comment type="caution">
    <text evidence="1">The sequence shown here is derived from an EMBL/GenBank/DDBJ whole genome shotgun (WGS) entry which is preliminary data.</text>
</comment>
<protein>
    <submittedName>
        <fullName evidence="1">Uncharacterized protein</fullName>
    </submittedName>
</protein>
<organism evidence="1 2">
    <name type="scientific">Prorocentrum cordatum</name>
    <dbReference type="NCBI Taxonomy" id="2364126"/>
    <lineage>
        <taxon>Eukaryota</taxon>
        <taxon>Sar</taxon>
        <taxon>Alveolata</taxon>
        <taxon>Dinophyceae</taxon>
        <taxon>Prorocentrales</taxon>
        <taxon>Prorocentraceae</taxon>
        <taxon>Prorocentrum</taxon>
    </lineage>
</organism>
<feature type="non-terminal residue" evidence="1">
    <location>
        <position position="1"/>
    </location>
</feature>
<dbReference type="Proteomes" id="UP001189429">
    <property type="component" value="Unassembled WGS sequence"/>
</dbReference>